<comment type="subunit">
    <text evidence="4">Part of the 50S ribosomal subunit.</text>
</comment>
<organism evidence="7 8">
    <name type="scientific">Prosthecobacter algae</name>
    <dbReference type="NCBI Taxonomy" id="1144682"/>
    <lineage>
        <taxon>Bacteria</taxon>
        <taxon>Pseudomonadati</taxon>
        <taxon>Verrucomicrobiota</taxon>
        <taxon>Verrucomicrobiia</taxon>
        <taxon>Verrucomicrobiales</taxon>
        <taxon>Verrucomicrobiaceae</taxon>
        <taxon>Prosthecobacter</taxon>
    </lineage>
</organism>
<dbReference type="HAMAP" id="MF_01366">
    <property type="entry name" value="Ribosomal_uL13"/>
    <property type="match status" value="1"/>
</dbReference>
<dbReference type="PANTHER" id="PTHR11545">
    <property type="entry name" value="RIBOSOMAL PROTEIN L13"/>
    <property type="match status" value="1"/>
</dbReference>
<accession>A0ABP9PCF1</accession>
<keyword evidence="8" id="KW-1185">Reference proteome</keyword>
<dbReference type="NCBIfam" id="TIGR01066">
    <property type="entry name" value="rplM_bact"/>
    <property type="match status" value="1"/>
</dbReference>
<dbReference type="Pfam" id="PF00572">
    <property type="entry name" value="Ribosomal_L13"/>
    <property type="match status" value="1"/>
</dbReference>
<protein>
    <recommendedName>
        <fullName evidence="4">Large ribosomal subunit protein uL13</fullName>
    </recommendedName>
</protein>
<dbReference type="PANTHER" id="PTHR11545:SF2">
    <property type="entry name" value="LARGE RIBOSOMAL SUBUNIT PROTEIN UL13M"/>
    <property type="match status" value="1"/>
</dbReference>
<comment type="similarity">
    <text evidence="1 4 5">Belongs to the universal ribosomal protein uL13 family.</text>
</comment>
<evidence type="ECO:0000313" key="7">
    <source>
        <dbReference type="EMBL" id="GAA5144337.1"/>
    </source>
</evidence>
<dbReference type="PROSITE" id="PS00783">
    <property type="entry name" value="RIBOSOMAL_L13"/>
    <property type="match status" value="1"/>
</dbReference>
<dbReference type="InterPro" id="IPR036899">
    <property type="entry name" value="Ribosomal_uL13_sf"/>
</dbReference>
<dbReference type="InterPro" id="IPR005823">
    <property type="entry name" value="Ribosomal_uL13_bac-type"/>
</dbReference>
<dbReference type="CDD" id="cd00392">
    <property type="entry name" value="Ribosomal_L13"/>
    <property type="match status" value="1"/>
</dbReference>
<dbReference type="InterPro" id="IPR023563">
    <property type="entry name" value="Ribosomal_uL13_CS"/>
</dbReference>
<name>A0ABP9PCF1_9BACT</name>
<dbReference type="SUPFAM" id="SSF52161">
    <property type="entry name" value="Ribosomal protein L13"/>
    <property type="match status" value="1"/>
</dbReference>
<dbReference type="EMBL" id="BAABIA010000007">
    <property type="protein sequence ID" value="GAA5144337.1"/>
    <property type="molecule type" value="Genomic_DNA"/>
</dbReference>
<evidence type="ECO:0000256" key="5">
    <source>
        <dbReference type="RuleBase" id="RU003877"/>
    </source>
</evidence>
<dbReference type="Gene3D" id="3.90.1180.10">
    <property type="entry name" value="Ribosomal protein L13"/>
    <property type="match status" value="1"/>
</dbReference>
<proteinExistence type="inferred from homology"/>
<keyword evidence="2 4" id="KW-0689">Ribosomal protein</keyword>
<dbReference type="InterPro" id="IPR005822">
    <property type="entry name" value="Ribosomal_uL13"/>
</dbReference>
<reference evidence="8" key="1">
    <citation type="journal article" date="2019" name="Int. J. Syst. Evol. Microbiol.">
        <title>The Global Catalogue of Microorganisms (GCM) 10K type strain sequencing project: providing services to taxonomists for standard genome sequencing and annotation.</title>
        <authorList>
            <consortium name="The Broad Institute Genomics Platform"/>
            <consortium name="The Broad Institute Genome Sequencing Center for Infectious Disease"/>
            <person name="Wu L."/>
            <person name="Ma J."/>
        </authorList>
    </citation>
    <scope>NUCLEOTIDE SEQUENCE [LARGE SCALE GENOMIC DNA]</scope>
    <source>
        <strain evidence="8">JCM 18053</strain>
    </source>
</reference>
<comment type="caution">
    <text evidence="7">The sequence shown here is derived from an EMBL/GenBank/DDBJ whole genome shotgun (WGS) entry which is preliminary data.</text>
</comment>
<dbReference type="GO" id="GO:0005840">
    <property type="term" value="C:ribosome"/>
    <property type="evidence" value="ECO:0007669"/>
    <property type="project" value="UniProtKB-KW"/>
</dbReference>
<evidence type="ECO:0000256" key="4">
    <source>
        <dbReference type="HAMAP-Rule" id="MF_01366"/>
    </source>
</evidence>
<evidence type="ECO:0000256" key="2">
    <source>
        <dbReference type="ARBA" id="ARBA00022980"/>
    </source>
</evidence>
<comment type="function">
    <text evidence="4 6">This protein is one of the early assembly proteins of the 50S ribosomal subunit, although it is not seen to bind rRNA by itself. It is important during the early stages of 50S assembly.</text>
</comment>
<keyword evidence="3 4" id="KW-0687">Ribonucleoprotein</keyword>
<dbReference type="Proteomes" id="UP001499852">
    <property type="component" value="Unassembled WGS sequence"/>
</dbReference>
<gene>
    <name evidence="4 6 7" type="primary">rplM</name>
    <name evidence="7" type="ORF">GCM10023213_34330</name>
</gene>
<sequence length="185" mass="20937">MRFFVNKTEFPFDTSRETFTLAALILTRRLVATHRAFLKNLMKTFSAKAEDMNRQWWVIDAKDKVLGQVAVAAANLIRGKTRPTFTPHVDTGDFVVVINADKVRVTGKKETQKIYTSKRGGFIGNQKVETVEKVRQRRPELLVHRAVKGMVPHNRLGNAIITKLKVYAGEEHPHVAQNPKAFSVA</sequence>
<evidence type="ECO:0000256" key="6">
    <source>
        <dbReference type="RuleBase" id="RU003878"/>
    </source>
</evidence>
<evidence type="ECO:0000256" key="3">
    <source>
        <dbReference type="ARBA" id="ARBA00023274"/>
    </source>
</evidence>
<evidence type="ECO:0000313" key="8">
    <source>
        <dbReference type="Proteomes" id="UP001499852"/>
    </source>
</evidence>
<evidence type="ECO:0000256" key="1">
    <source>
        <dbReference type="ARBA" id="ARBA00006227"/>
    </source>
</evidence>